<keyword evidence="8" id="KW-0808">Transferase</keyword>
<dbReference type="Proteomes" id="UP000051887">
    <property type="component" value="Unassembled WGS sequence"/>
</dbReference>
<keyword evidence="4 6" id="KW-1133">Transmembrane helix</keyword>
<dbReference type="GO" id="GO:0005886">
    <property type="term" value="C:plasma membrane"/>
    <property type="evidence" value="ECO:0007669"/>
    <property type="project" value="TreeGrafter"/>
</dbReference>
<dbReference type="InterPro" id="IPR036412">
    <property type="entry name" value="HAD-like_sf"/>
</dbReference>
<dbReference type="EC" id="2.4.2.45" evidence="8"/>
<dbReference type="InterPro" id="IPR044878">
    <property type="entry name" value="UbiA_sf"/>
</dbReference>
<dbReference type="CDD" id="cd13963">
    <property type="entry name" value="PT_UbiA_2"/>
    <property type="match status" value="1"/>
</dbReference>
<dbReference type="InterPro" id="IPR000537">
    <property type="entry name" value="UbiA_prenyltransferase"/>
</dbReference>
<sequence length="497" mass="53952">MTQIVDAKTDPTASAPTTALPLYVDLDHTLVRTDVAQEMLIRSAKSPVALWRALKATLQQGFSGLKSALAQEVPLRADLLPYNGAVLDHIAAARAAGRPVILATAADQHVAEAVAAHLGVFDEIIASSPGSNLKGAAKLAAIQAHCDNGPFEYLGDSRADMPIWQAATARGFAKAPKEAQHWLDEATLQPTATGSTARALLKAMRPHQWAKNALLFLPLIFAHLYTDGASLMAAALGFLAFSLCASAVYLLNDLLDVDSDRAHATKCNRPFAAGTLRPFTGLAASTGLFALALIFGALIGPLFLAILITYVTLTKAYSLWLKQYSTIDVVVLALLYTVRIIAGAAAIMVMPSPWLLTFSLFFFLSLAYMKRYIELSRLIAAEAQADERLPARNYYSGDITVVQTFGIANGALSLLTLAEYVNSDTVKERYLTPEFLWLLLPVMMFWTYRSWMWANRDQIGDDPVVFALRDQISRISVAAMLAIVLLARYVDLRGFGG</sequence>
<dbReference type="GO" id="GO:0016757">
    <property type="term" value="F:glycosyltransferase activity"/>
    <property type="evidence" value="ECO:0007669"/>
    <property type="project" value="UniProtKB-KW"/>
</dbReference>
<keyword evidence="9" id="KW-1185">Reference proteome</keyword>
<dbReference type="Pfam" id="PF12710">
    <property type="entry name" value="HAD"/>
    <property type="match status" value="1"/>
</dbReference>
<keyword evidence="2" id="KW-1003">Cell membrane</keyword>
<feature type="transmembrane region" description="Helical" evidence="6">
    <location>
        <begin position="288"/>
        <end position="313"/>
    </location>
</feature>
<dbReference type="OrthoDB" id="9803632at2"/>
<feature type="transmembrane region" description="Helical" evidence="6">
    <location>
        <begin position="325"/>
        <end position="347"/>
    </location>
</feature>
<dbReference type="EMBL" id="CYSB01000038">
    <property type="protein sequence ID" value="CUH69237.1"/>
    <property type="molecule type" value="Genomic_DNA"/>
</dbReference>
<reference evidence="7 9" key="2">
    <citation type="submission" date="2015-09" db="EMBL/GenBank/DDBJ databases">
        <authorList>
            <person name="Rodrigo-Torres L."/>
            <person name="Arahal D.R."/>
        </authorList>
    </citation>
    <scope>NUCLEOTIDE SEQUENCE [LARGE SCALE GENOMIC DNA]</scope>
    <source>
        <strain evidence="7 9">CECT 5118</strain>
    </source>
</reference>
<evidence type="ECO:0000313" key="10">
    <source>
        <dbReference type="Proteomes" id="UP000051887"/>
    </source>
</evidence>
<evidence type="ECO:0000256" key="5">
    <source>
        <dbReference type="ARBA" id="ARBA00023136"/>
    </source>
</evidence>
<organism evidence="8 10">
    <name type="scientific">Thalassovita autumnalis</name>
    <dbReference type="NCBI Taxonomy" id="2072972"/>
    <lineage>
        <taxon>Bacteria</taxon>
        <taxon>Pseudomonadati</taxon>
        <taxon>Pseudomonadota</taxon>
        <taxon>Alphaproteobacteria</taxon>
        <taxon>Rhodobacterales</taxon>
        <taxon>Roseobacteraceae</taxon>
        <taxon>Thalassovita</taxon>
    </lineage>
</organism>
<keyword evidence="5 6" id="KW-0472">Membrane</keyword>
<keyword evidence="3 6" id="KW-0812">Transmembrane</keyword>
<dbReference type="GO" id="GO:0016765">
    <property type="term" value="F:transferase activity, transferring alkyl or aryl (other than methyl) groups"/>
    <property type="evidence" value="ECO:0007669"/>
    <property type="project" value="InterPro"/>
</dbReference>
<dbReference type="InterPro" id="IPR039653">
    <property type="entry name" value="Prenyltransferase"/>
</dbReference>
<evidence type="ECO:0000256" key="2">
    <source>
        <dbReference type="ARBA" id="ARBA00022475"/>
    </source>
</evidence>
<feature type="transmembrane region" description="Helical" evidence="6">
    <location>
        <begin position="435"/>
        <end position="452"/>
    </location>
</feature>
<evidence type="ECO:0000313" key="8">
    <source>
        <dbReference type="EMBL" id="CUH73561.1"/>
    </source>
</evidence>
<dbReference type="NCBIfam" id="NF006088">
    <property type="entry name" value="PRK08238.1"/>
    <property type="match status" value="1"/>
</dbReference>
<evidence type="ECO:0000256" key="4">
    <source>
        <dbReference type="ARBA" id="ARBA00022989"/>
    </source>
</evidence>
<dbReference type="Gene3D" id="1.10.357.140">
    <property type="entry name" value="UbiA prenyltransferase"/>
    <property type="match status" value="1"/>
</dbReference>
<keyword evidence="8" id="KW-0328">Glycosyltransferase</keyword>
<dbReference type="EMBL" id="CYSC01000041">
    <property type="protein sequence ID" value="CUH73561.1"/>
    <property type="molecule type" value="Genomic_DNA"/>
</dbReference>
<evidence type="ECO:0000256" key="3">
    <source>
        <dbReference type="ARBA" id="ARBA00022692"/>
    </source>
</evidence>
<evidence type="ECO:0000313" key="7">
    <source>
        <dbReference type="EMBL" id="CUH69237.1"/>
    </source>
</evidence>
<comment type="subcellular location">
    <subcellularLocation>
        <location evidence="1">Membrane</location>
        <topology evidence="1">Multi-pass membrane protein</topology>
    </subcellularLocation>
</comment>
<dbReference type="Pfam" id="PF01040">
    <property type="entry name" value="UbiA"/>
    <property type="match status" value="1"/>
</dbReference>
<feature type="transmembrane region" description="Helical" evidence="6">
    <location>
        <begin position="472"/>
        <end position="490"/>
    </location>
</feature>
<evidence type="ECO:0000313" key="9">
    <source>
        <dbReference type="Proteomes" id="UP000051086"/>
    </source>
</evidence>
<dbReference type="SUPFAM" id="SSF56784">
    <property type="entry name" value="HAD-like"/>
    <property type="match status" value="1"/>
</dbReference>
<feature type="transmembrane region" description="Helical" evidence="6">
    <location>
        <begin position="233"/>
        <end position="251"/>
    </location>
</feature>
<dbReference type="GO" id="GO:0009247">
    <property type="term" value="P:glycolipid biosynthetic process"/>
    <property type="evidence" value="ECO:0007669"/>
    <property type="project" value="TreeGrafter"/>
</dbReference>
<dbReference type="Proteomes" id="UP000051086">
    <property type="component" value="Unassembled WGS sequence"/>
</dbReference>
<dbReference type="PANTHER" id="PTHR11048:SF5">
    <property type="entry name" value="DECAPRENYL-PHOSPHATE PHOSPHORIBOSYLTRANSFERASE"/>
    <property type="match status" value="1"/>
</dbReference>
<proteinExistence type="predicted"/>
<name>A0A0P1G8C7_9RHOB</name>
<dbReference type="AlphaFoldDB" id="A0A0P1G8C7"/>
<dbReference type="Gene3D" id="3.40.50.1000">
    <property type="entry name" value="HAD superfamily/HAD-like"/>
    <property type="match status" value="1"/>
</dbReference>
<dbReference type="PANTHER" id="PTHR11048">
    <property type="entry name" value="PRENYLTRANSFERASES"/>
    <property type="match status" value="1"/>
</dbReference>
<evidence type="ECO:0000256" key="1">
    <source>
        <dbReference type="ARBA" id="ARBA00004141"/>
    </source>
</evidence>
<gene>
    <name evidence="7" type="ORF">TL5118_03196</name>
    <name evidence="8" type="ORF">TL5120_03372</name>
</gene>
<protein>
    <submittedName>
        <fullName evidence="8">Decaprenyl-phosphate phosphoribosyltransferase</fullName>
        <ecNumber evidence="8">2.4.2.45</ecNumber>
    </submittedName>
</protein>
<accession>A0A0P1G8C7</accession>
<dbReference type="InterPro" id="IPR023214">
    <property type="entry name" value="HAD_sf"/>
</dbReference>
<dbReference type="RefSeq" id="WP_058244713.1">
    <property type="nucleotide sequence ID" value="NZ_CYSB01000038.1"/>
</dbReference>
<reference evidence="8 10" key="1">
    <citation type="submission" date="2015-09" db="EMBL/GenBank/DDBJ databases">
        <authorList>
            <consortium name="Swine Surveillance"/>
        </authorList>
    </citation>
    <scope>NUCLEOTIDE SEQUENCE [LARGE SCALE GENOMIC DNA]</scope>
    <source>
        <strain evidence="8 10">5120</strain>
    </source>
</reference>
<evidence type="ECO:0000256" key="6">
    <source>
        <dbReference type="SAM" id="Phobius"/>
    </source>
</evidence>